<evidence type="ECO:0000313" key="1">
    <source>
        <dbReference type="EMBL" id="KAH0815341.1"/>
    </source>
</evidence>
<reference evidence="1" key="1">
    <citation type="journal article" date="2020" name="J Insects Food Feed">
        <title>The yellow mealworm (Tenebrio molitor) genome: a resource for the emerging insects as food and feed industry.</title>
        <authorList>
            <person name="Eriksson T."/>
            <person name="Andere A."/>
            <person name="Kelstrup H."/>
            <person name="Emery V."/>
            <person name="Picard C."/>
        </authorList>
    </citation>
    <scope>NUCLEOTIDE SEQUENCE</scope>
    <source>
        <strain evidence="1">Stoneville</strain>
        <tissue evidence="1">Whole head</tissue>
    </source>
</reference>
<comment type="caution">
    <text evidence="1">The sequence shown here is derived from an EMBL/GenBank/DDBJ whole genome shotgun (WGS) entry which is preliminary data.</text>
</comment>
<evidence type="ECO:0000313" key="2">
    <source>
        <dbReference type="Proteomes" id="UP000719412"/>
    </source>
</evidence>
<accession>A0A8J6HIA8</accession>
<proteinExistence type="predicted"/>
<dbReference type="Proteomes" id="UP000719412">
    <property type="component" value="Unassembled WGS sequence"/>
</dbReference>
<gene>
    <name evidence="1" type="ORF">GEV33_007450</name>
</gene>
<dbReference type="AlphaFoldDB" id="A0A8J6HIA8"/>
<protein>
    <submittedName>
        <fullName evidence="1">Uncharacterized protein</fullName>
    </submittedName>
</protein>
<organism evidence="1 2">
    <name type="scientific">Tenebrio molitor</name>
    <name type="common">Yellow mealworm beetle</name>
    <dbReference type="NCBI Taxonomy" id="7067"/>
    <lineage>
        <taxon>Eukaryota</taxon>
        <taxon>Metazoa</taxon>
        <taxon>Ecdysozoa</taxon>
        <taxon>Arthropoda</taxon>
        <taxon>Hexapoda</taxon>
        <taxon>Insecta</taxon>
        <taxon>Pterygota</taxon>
        <taxon>Neoptera</taxon>
        <taxon>Endopterygota</taxon>
        <taxon>Coleoptera</taxon>
        <taxon>Polyphaga</taxon>
        <taxon>Cucujiformia</taxon>
        <taxon>Tenebrionidae</taxon>
        <taxon>Tenebrio</taxon>
    </lineage>
</organism>
<dbReference type="EMBL" id="JABDTM020023214">
    <property type="protein sequence ID" value="KAH0815341.1"/>
    <property type="molecule type" value="Genomic_DNA"/>
</dbReference>
<name>A0A8J6HIA8_TENMO</name>
<keyword evidence="2" id="KW-1185">Reference proteome</keyword>
<reference evidence="1" key="2">
    <citation type="submission" date="2021-08" db="EMBL/GenBank/DDBJ databases">
        <authorList>
            <person name="Eriksson T."/>
        </authorList>
    </citation>
    <scope>NUCLEOTIDE SEQUENCE</scope>
    <source>
        <strain evidence="1">Stoneville</strain>
        <tissue evidence="1">Whole head</tissue>
    </source>
</reference>
<sequence length="100" mass="11113">MQHGLLPVQPDNRSTSRRILSRGTTVGDLSNLNARTHHYLDLTVALSSPITPVLVVEYFKNFGAAIAVSSEELQRLFHHKVSFMAFLALPVGDYTLFNDS</sequence>